<feature type="chain" id="PRO_5047410380" description="DUF945 domain-containing protein" evidence="1">
    <location>
        <begin position="24"/>
        <end position="423"/>
    </location>
</feature>
<reference evidence="2" key="1">
    <citation type="journal article" date="2022" name="ISME J.">
        <title>Identification of active gaseous-alkane degraders at natural gas seeps.</title>
        <authorList>
            <person name="Farhan Ul Haque M."/>
            <person name="Hernandez M."/>
            <person name="Crombie A.T."/>
            <person name="Murrell J.C."/>
        </authorList>
    </citation>
    <scope>NUCLEOTIDE SEQUENCE</scope>
    <source>
        <strain evidence="2">PC2</strain>
    </source>
</reference>
<keyword evidence="3" id="KW-1185">Reference proteome</keyword>
<gene>
    <name evidence="2" type="ORF">K2U94_11150</name>
</gene>
<sequence length="423" mass="44052">MPQFFRAAFLFLGLVLAAAPAAAADLAIGQTVLNGRTGEKITFKNITLKDCNLTEDEATRLFSGALSREDAGAMLGRMTARELRIPEADVETVNGDNFTVKDIVAQNIAQGGAQVLSIGSTDGVLPDDAGDATLHLGALRVEKISMPGLAAALRAGDPGGAAFRFSHLAWEGGELSAVDKATPAGAPGGNRILLHVGAAKIDQNFNADGAPLDGAASLTGITLKMPPTSRMGSNLAAFGYSQLDADFEVAGAYDPATKVYSLKTYALDLKKIGRIALSARISGVGETAFVGEKAARQQALLDSTLDWAQIDVTNSGLFEKIVAFFSLSQGKTPEAVKSEWRAIIAQAPMLFSGASAVDAVAKELDRFIADPKVLTLRIKGKGAPLKLGELVHISNTASFLDKLEVTGSQGTSNSAKPAPGTRL</sequence>
<protein>
    <recommendedName>
        <fullName evidence="4">DUF945 domain-containing protein</fullName>
    </recommendedName>
</protein>
<evidence type="ECO:0000256" key="1">
    <source>
        <dbReference type="SAM" id="SignalP"/>
    </source>
</evidence>
<evidence type="ECO:0000313" key="2">
    <source>
        <dbReference type="EMBL" id="MCI4683318.1"/>
    </source>
</evidence>
<name>A0ABS9Z6P8_9HYPH</name>
<dbReference type="Proteomes" id="UP001139104">
    <property type="component" value="Unassembled WGS sequence"/>
</dbReference>
<proteinExistence type="predicted"/>
<accession>A0ABS9Z6P8</accession>
<dbReference type="EMBL" id="JAIVFP010000001">
    <property type="protein sequence ID" value="MCI4683318.1"/>
    <property type="molecule type" value="Genomic_DNA"/>
</dbReference>
<keyword evidence="1" id="KW-0732">Signal</keyword>
<comment type="caution">
    <text evidence="2">The sequence shown here is derived from an EMBL/GenBank/DDBJ whole genome shotgun (WGS) entry which is preliminary data.</text>
</comment>
<feature type="signal peptide" evidence="1">
    <location>
        <begin position="1"/>
        <end position="23"/>
    </location>
</feature>
<dbReference type="RefSeq" id="WP_243067278.1">
    <property type="nucleotide sequence ID" value="NZ_JAIVFK010000025.1"/>
</dbReference>
<organism evidence="2 3">
    <name type="scientific">Candidatus Rhodoblastus alkanivorans</name>
    <dbReference type="NCBI Taxonomy" id="2954117"/>
    <lineage>
        <taxon>Bacteria</taxon>
        <taxon>Pseudomonadati</taxon>
        <taxon>Pseudomonadota</taxon>
        <taxon>Alphaproteobacteria</taxon>
        <taxon>Hyphomicrobiales</taxon>
        <taxon>Rhodoblastaceae</taxon>
        <taxon>Rhodoblastus</taxon>
    </lineage>
</organism>
<evidence type="ECO:0008006" key="4">
    <source>
        <dbReference type="Google" id="ProtNLM"/>
    </source>
</evidence>
<evidence type="ECO:0000313" key="3">
    <source>
        <dbReference type="Proteomes" id="UP001139104"/>
    </source>
</evidence>